<accession>A0A150KZX0</accession>
<reference evidence="1 2" key="1">
    <citation type="submission" date="2016-01" db="EMBL/GenBank/DDBJ databases">
        <title>Genome Sequences of Twelve Sporeforming Bacillus Species Isolated from Foods.</title>
        <authorList>
            <person name="Berendsen E.M."/>
            <person name="Wells-Bennik M.H."/>
            <person name="Krawcyk A.O."/>
            <person name="De Jong A."/>
            <person name="Holsappel S."/>
            <person name="Eijlander R.T."/>
            <person name="Kuipers O.P."/>
        </authorList>
    </citation>
    <scope>NUCLEOTIDE SEQUENCE [LARGE SCALE GENOMIC DNA]</scope>
    <source>
        <strain evidence="1 2">B4102</strain>
    </source>
</reference>
<organism evidence="1 2">
    <name type="scientific">Heyndrickxia sporothermodurans</name>
    <dbReference type="NCBI Taxonomy" id="46224"/>
    <lineage>
        <taxon>Bacteria</taxon>
        <taxon>Bacillati</taxon>
        <taxon>Bacillota</taxon>
        <taxon>Bacilli</taxon>
        <taxon>Bacillales</taxon>
        <taxon>Bacillaceae</taxon>
        <taxon>Heyndrickxia</taxon>
    </lineage>
</organism>
<dbReference type="AlphaFoldDB" id="A0A150KZX0"/>
<dbReference type="EMBL" id="LQYN01000056">
    <property type="protein sequence ID" value="KYD05524.1"/>
    <property type="molecule type" value="Genomic_DNA"/>
</dbReference>
<dbReference type="STRING" id="46224.B4102_3248"/>
<evidence type="ECO:0000313" key="2">
    <source>
        <dbReference type="Proteomes" id="UP000075666"/>
    </source>
</evidence>
<name>A0A150KZX0_9BACI</name>
<dbReference type="Proteomes" id="UP000075666">
    <property type="component" value="Unassembled WGS sequence"/>
</dbReference>
<keyword evidence="2" id="KW-1185">Reference proteome</keyword>
<sequence>MHIIKLIVFGNSVIRGLDNGIEINQYTKSKDGWSIWKGSSKKIHILTVIFFPAF</sequence>
<comment type="caution">
    <text evidence="1">The sequence shown here is derived from an EMBL/GenBank/DDBJ whole genome shotgun (WGS) entry which is preliminary data.</text>
</comment>
<proteinExistence type="predicted"/>
<dbReference type="PATRIC" id="fig|46224.3.peg.3225"/>
<gene>
    <name evidence="1" type="ORF">B4102_3248</name>
</gene>
<evidence type="ECO:0000313" key="1">
    <source>
        <dbReference type="EMBL" id="KYD05524.1"/>
    </source>
</evidence>
<protein>
    <submittedName>
        <fullName evidence="1">Uncharacterized protein</fullName>
    </submittedName>
</protein>